<dbReference type="EMBL" id="CAJZBQ010000054">
    <property type="protein sequence ID" value="CAG9332412.1"/>
    <property type="molecule type" value="Genomic_DNA"/>
</dbReference>
<evidence type="ECO:0000313" key="1">
    <source>
        <dbReference type="EMBL" id="CAG9332412.1"/>
    </source>
</evidence>
<sequence length="186" mass="21725">MARFVRLFSTIKSKPISIYESPDYAKLASIKGNFVREAISVLGQKYHQFVPFYLESRLTTIQKRFVVKMDLLPEENKIEITSLQLGQLDAFKVPIEQVVPVTPQEYTFNHSFGKVLKHAEFMDLEMVYLIRKQQEFLVFDKEGTWNQEGVNHPSLSMEKNYKEHAWMDFTCSPRADINGGNIYNNY</sequence>
<dbReference type="Proteomes" id="UP001162131">
    <property type="component" value="Unassembled WGS sequence"/>
</dbReference>
<protein>
    <recommendedName>
        <fullName evidence="3">NADH dehydrogenase subunit 9</fullName>
    </recommendedName>
</protein>
<comment type="caution">
    <text evidence="1">The sequence shown here is derived from an EMBL/GenBank/DDBJ whole genome shotgun (WGS) entry which is preliminary data.</text>
</comment>
<keyword evidence="2" id="KW-1185">Reference proteome</keyword>
<organism evidence="1 2">
    <name type="scientific">Blepharisma stoltei</name>
    <dbReference type="NCBI Taxonomy" id="1481888"/>
    <lineage>
        <taxon>Eukaryota</taxon>
        <taxon>Sar</taxon>
        <taxon>Alveolata</taxon>
        <taxon>Ciliophora</taxon>
        <taxon>Postciliodesmatophora</taxon>
        <taxon>Heterotrichea</taxon>
        <taxon>Heterotrichida</taxon>
        <taxon>Blepharismidae</taxon>
        <taxon>Blepharisma</taxon>
    </lineage>
</organism>
<gene>
    <name evidence="1" type="ORF">BSTOLATCC_MIC55858</name>
</gene>
<proteinExistence type="predicted"/>
<evidence type="ECO:0000313" key="2">
    <source>
        <dbReference type="Proteomes" id="UP001162131"/>
    </source>
</evidence>
<accession>A0AAU9K3Y3</accession>
<reference evidence="1" key="1">
    <citation type="submission" date="2021-09" db="EMBL/GenBank/DDBJ databases">
        <authorList>
            <consortium name="AG Swart"/>
            <person name="Singh M."/>
            <person name="Singh A."/>
            <person name="Seah K."/>
            <person name="Emmerich C."/>
        </authorList>
    </citation>
    <scope>NUCLEOTIDE SEQUENCE</scope>
    <source>
        <strain evidence="1">ATCC30299</strain>
    </source>
</reference>
<name>A0AAU9K3Y3_9CILI</name>
<dbReference type="AlphaFoldDB" id="A0AAU9K3Y3"/>
<evidence type="ECO:0008006" key="3">
    <source>
        <dbReference type="Google" id="ProtNLM"/>
    </source>
</evidence>